<evidence type="ECO:0000313" key="3">
    <source>
        <dbReference type="Proteomes" id="UP000797356"/>
    </source>
</evidence>
<feature type="region of interest" description="Disordered" evidence="1">
    <location>
        <begin position="1"/>
        <end position="31"/>
    </location>
</feature>
<proteinExistence type="predicted"/>
<keyword evidence="3" id="KW-1185">Reference proteome</keyword>
<evidence type="ECO:0000313" key="2">
    <source>
        <dbReference type="EMBL" id="KAG1368563.1"/>
    </source>
</evidence>
<evidence type="ECO:0000256" key="1">
    <source>
        <dbReference type="SAM" id="MobiDB-lite"/>
    </source>
</evidence>
<dbReference type="EMBL" id="CM017885">
    <property type="protein sequence ID" value="KAG1368563.1"/>
    <property type="molecule type" value="Genomic_DNA"/>
</dbReference>
<sequence length="97" mass="10427">MAIGDGVTGDGDEANNRAVRGGTGAVATRMGPRRSPVVGWRCGVTDDVGAIVMEKIGLERPLEKFAKGLVPPTRSLRIVVVMEIRQKERERGLTVEL</sequence>
<protein>
    <submittedName>
        <fullName evidence="2">Uncharacterized protein</fullName>
    </submittedName>
</protein>
<comment type="caution">
    <text evidence="2">The sequence shown here is derived from an EMBL/GenBank/DDBJ whole genome shotgun (WGS) entry which is preliminary data.</text>
</comment>
<organism evidence="2 3">
    <name type="scientific">Cocos nucifera</name>
    <name type="common">Coconut palm</name>
    <dbReference type="NCBI Taxonomy" id="13894"/>
    <lineage>
        <taxon>Eukaryota</taxon>
        <taxon>Viridiplantae</taxon>
        <taxon>Streptophyta</taxon>
        <taxon>Embryophyta</taxon>
        <taxon>Tracheophyta</taxon>
        <taxon>Spermatophyta</taxon>
        <taxon>Magnoliopsida</taxon>
        <taxon>Liliopsida</taxon>
        <taxon>Arecaceae</taxon>
        <taxon>Arecoideae</taxon>
        <taxon>Cocoseae</taxon>
        <taxon>Attaleinae</taxon>
        <taxon>Cocos</taxon>
    </lineage>
</organism>
<reference evidence="2" key="2">
    <citation type="submission" date="2019-07" db="EMBL/GenBank/DDBJ databases">
        <authorList>
            <person name="Yang Y."/>
            <person name="Bocs S."/>
            <person name="Baudouin L."/>
        </authorList>
    </citation>
    <scope>NUCLEOTIDE SEQUENCE</scope>
    <source>
        <tissue evidence="2">Spear leaf of Hainan Tall coconut</tissue>
    </source>
</reference>
<gene>
    <name evidence="2" type="ORF">COCNU_14G010310</name>
</gene>
<dbReference type="Proteomes" id="UP000797356">
    <property type="component" value="Chromosome 14"/>
</dbReference>
<name>A0A8K0NCR2_COCNU</name>
<reference evidence="2" key="1">
    <citation type="journal article" date="2017" name="Gigascience">
        <title>The genome draft of coconut (Cocos nucifera).</title>
        <authorList>
            <person name="Xiao Y."/>
            <person name="Xu P."/>
            <person name="Fan H."/>
            <person name="Baudouin L."/>
            <person name="Xia W."/>
            <person name="Bocs S."/>
            <person name="Xu J."/>
            <person name="Li Q."/>
            <person name="Guo A."/>
            <person name="Zhou L."/>
            <person name="Li J."/>
            <person name="Wu Y."/>
            <person name="Ma Z."/>
            <person name="Armero A."/>
            <person name="Issali A.E."/>
            <person name="Liu N."/>
            <person name="Peng M."/>
            <person name="Yang Y."/>
        </authorList>
    </citation>
    <scope>NUCLEOTIDE SEQUENCE</scope>
    <source>
        <tissue evidence="2">Spear leaf of Hainan Tall coconut</tissue>
    </source>
</reference>
<accession>A0A8K0NCR2</accession>
<dbReference type="AlphaFoldDB" id="A0A8K0NCR2"/>